<dbReference type="EMBL" id="QNVH01000012">
    <property type="protein sequence ID" value="TDA39481.1"/>
    <property type="molecule type" value="Genomic_DNA"/>
</dbReference>
<dbReference type="Proteomes" id="UP000315399">
    <property type="component" value="Unassembled WGS sequence"/>
</dbReference>
<dbReference type="Gene3D" id="3.40.50.720">
    <property type="entry name" value="NAD(P)-binding Rossmann-like Domain"/>
    <property type="match status" value="1"/>
</dbReference>
<evidence type="ECO:0000313" key="2">
    <source>
        <dbReference type="Proteomes" id="UP000315399"/>
    </source>
</evidence>
<dbReference type="AlphaFoldDB" id="A0A523BEV1"/>
<organism evidence="1 2">
    <name type="scientific">Thermoproteota archaeon</name>
    <dbReference type="NCBI Taxonomy" id="2056631"/>
    <lineage>
        <taxon>Archaea</taxon>
        <taxon>Thermoproteota</taxon>
    </lineage>
</organism>
<proteinExistence type="predicted"/>
<name>A0A523BEV1_9CREN</name>
<evidence type="ECO:0000313" key="1">
    <source>
        <dbReference type="EMBL" id="TDA39481.1"/>
    </source>
</evidence>
<accession>A0A523BEV1</accession>
<comment type="caution">
    <text evidence="1">The sequence shown here is derived from an EMBL/GenBank/DDBJ whole genome shotgun (WGS) entry which is preliminary data.</text>
</comment>
<protein>
    <submittedName>
        <fullName evidence="1">FdrA domain protein</fullName>
    </submittedName>
</protein>
<sequence length="57" mass="6397">MNVKLSDLKRLSVINVGLEWFADELEKQGVKVVHVKWAPPIALKGDILSILKKIEGE</sequence>
<gene>
    <name evidence="1" type="ORF">DSO08_02105</name>
</gene>
<reference evidence="1 2" key="1">
    <citation type="journal article" date="2019" name="Nat. Microbiol.">
        <title>Expanding anaerobic alkane metabolism in the domain of Archaea.</title>
        <authorList>
            <person name="Wang Y."/>
            <person name="Wegener G."/>
            <person name="Hou J."/>
            <person name="Wang F."/>
            <person name="Xiao X."/>
        </authorList>
    </citation>
    <scope>NUCLEOTIDE SEQUENCE [LARGE SCALE GENOMIC DNA]</scope>
    <source>
        <strain evidence="1">WYZ-LMO10</strain>
    </source>
</reference>